<gene>
    <name evidence="2" type="ORF">HCU67_05605</name>
</gene>
<dbReference type="SUPFAM" id="SSF55797">
    <property type="entry name" value="PR-1-like"/>
    <property type="match status" value="1"/>
</dbReference>
<comment type="caution">
    <text evidence="2">The sequence shown here is derived from an EMBL/GenBank/DDBJ whole genome shotgun (WGS) entry which is preliminary data.</text>
</comment>
<proteinExistence type="predicted"/>
<organism evidence="2 3">
    <name type="scientific">Croceivirga thetidis</name>
    <dbReference type="NCBI Taxonomy" id="2721623"/>
    <lineage>
        <taxon>Bacteria</taxon>
        <taxon>Pseudomonadati</taxon>
        <taxon>Bacteroidota</taxon>
        <taxon>Flavobacteriia</taxon>
        <taxon>Flavobacteriales</taxon>
        <taxon>Flavobacteriaceae</taxon>
        <taxon>Croceivirga</taxon>
    </lineage>
</organism>
<dbReference type="InterPro" id="IPR014044">
    <property type="entry name" value="CAP_dom"/>
</dbReference>
<dbReference type="Gene3D" id="3.40.33.10">
    <property type="entry name" value="CAP"/>
    <property type="match status" value="1"/>
</dbReference>
<dbReference type="InterPro" id="IPR035940">
    <property type="entry name" value="CAP_sf"/>
</dbReference>
<dbReference type="EMBL" id="JAAWWL010000001">
    <property type="protein sequence ID" value="NKI31411.1"/>
    <property type="molecule type" value="Genomic_DNA"/>
</dbReference>
<name>A0ABX1GNA2_9FLAO</name>
<evidence type="ECO:0000313" key="3">
    <source>
        <dbReference type="Proteomes" id="UP000718451"/>
    </source>
</evidence>
<evidence type="ECO:0000313" key="2">
    <source>
        <dbReference type="EMBL" id="NKI31411.1"/>
    </source>
</evidence>
<feature type="domain" description="SCP" evidence="1">
    <location>
        <begin position="48"/>
        <end position="160"/>
    </location>
</feature>
<dbReference type="CDD" id="cd05379">
    <property type="entry name" value="CAP_bacterial"/>
    <property type="match status" value="1"/>
</dbReference>
<accession>A0ABX1GNA2</accession>
<keyword evidence="3" id="KW-1185">Reference proteome</keyword>
<dbReference type="PANTHER" id="PTHR31157:SF1">
    <property type="entry name" value="SCP DOMAIN-CONTAINING PROTEIN"/>
    <property type="match status" value="1"/>
</dbReference>
<dbReference type="Proteomes" id="UP000718451">
    <property type="component" value="Unassembled WGS sequence"/>
</dbReference>
<reference evidence="2 3" key="1">
    <citation type="submission" date="2020-04" db="EMBL/GenBank/DDBJ databases">
        <authorList>
            <person name="Yoon J."/>
        </authorList>
    </citation>
    <scope>NUCLEOTIDE SEQUENCE [LARGE SCALE GENOMIC DNA]</scope>
    <source>
        <strain evidence="2 3">DJ-13</strain>
    </source>
</reference>
<sequence>MKPNGLLLLFLVFLTVFTSCSKTELVEDEEIYETTALLTMSTSEEDLFNMVNTHRVEMGLNKLEFSSEAYKYAEEHNEYMIEQNKLSHDFFSSRASNLSNETGAVYVGENVAKEYNTNLGAFQGWYNSPPHRKTMEGEFTHAAVSIVVSPRGVPYFTQIFYRK</sequence>
<dbReference type="RefSeq" id="WP_168551586.1">
    <property type="nucleotide sequence ID" value="NZ_JAAWWL010000001.1"/>
</dbReference>
<protein>
    <submittedName>
        <fullName evidence="2">CAP domain-containing protein</fullName>
    </submittedName>
</protein>
<dbReference type="PANTHER" id="PTHR31157">
    <property type="entry name" value="SCP DOMAIN-CONTAINING PROTEIN"/>
    <property type="match status" value="1"/>
</dbReference>
<dbReference type="Pfam" id="PF00188">
    <property type="entry name" value="CAP"/>
    <property type="match status" value="1"/>
</dbReference>
<evidence type="ECO:0000259" key="1">
    <source>
        <dbReference type="Pfam" id="PF00188"/>
    </source>
</evidence>
<dbReference type="PROSITE" id="PS51257">
    <property type="entry name" value="PROKAR_LIPOPROTEIN"/>
    <property type="match status" value="1"/>
</dbReference>